<dbReference type="CDD" id="cd00207">
    <property type="entry name" value="fer2"/>
    <property type="match status" value="1"/>
</dbReference>
<evidence type="ECO:0000256" key="2">
    <source>
        <dbReference type="ARBA" id="ARBA00022630"/>
    </source>
</evidence>
<dbReference type="PRINTS" id="PR00410">
    <property type="entry name" value="PHEHYDRXLASE"/>
</dbReference>
<keyword evidence="2" id="KW-0285">Flavoprotein</keyword>
<dbReference type="PROSITE" id="PS51384">
    <property type="entry name" value="FAD_FR"/>
    <property type="match status" value="1"/>
</dbReference>
<reference evidence="12" key="1">
    <citation type="journal article" date="2019" name="Int. J. Syst. Evol. Microbiol.">
        <title>The Global Catalogue of Microorganisms (GCM) 10K type strain sequencing project: providing services to taxonomists for standard genome sequencing and annotation.</title>
        <authorList>
            <consortium name="The Broad Institute Genomics Platform"/>
            <consortium name="The Broad Institute Genome Sequencing Center for Infectious Disease"/>
            <person name="Wu L."/>
            <person name="Ma J."/>
        </authorList>
    </citation>
    <scope>NUCLEOTIDE SEQUENCE [LARGE SCALE GENOMIC DNA]</scope>
    <source>
        <strain evidence="12">CCUG 62114</strain>
    </source>
</reference>
<dbReference type="Gene3D" id="3.40.50.80">
    <property type="entry name" value="Nucleotide-binding domain of ferredoxin-NADP reductase (FNR) module"/>
    <property type="match status" value="1"/>
</dbReference>
<proteinExistence type="predicted"/>
<keyword evidence="5" id="KW-0274">FAD</keyword>
<name>A0ABW3I3X8_9FLAO</name>
<dbReference type="Pfam" id="PF00970">
    <property type="entry name" value="FAD_binding_6"/>
    <property type="match status" value="1"/>
</dbReference>
<dbReference type="EMBL" id="JBHTJM010000009">
    <property type="protein sequence ID" value="MFD0964576.1"/>
    <property type="molecule type" value="Genomic_DNA"/>
</dbReference>
<dbReference type="SUPFAM" id="SSF52343">
    <property type="entry name" value="Ferredoxin reductase-like, C-terminal NADP-linked domain"/>
    <property type="match status" value="1"/>
</dbReference>
<dbReference type="Gene3D" id="2.40.30.10">
    <property type="entry name" value="Translation factors"/>
    <property type="match status" value="1"/>
</dbReference>
<keyword evidence="8" id="KW-0411">Iron-sulfur</keyword>
<gene>
    <name evidence="11" type="ORF">ACFQ1O_11230</name>
</gene>
<dbReference type="InterPro" id="IPR008333">
    <property type="entry name" value="Cbr1-like_FAD-bd_dom"/>
</dbReference>
<accession>A0ABW3I3X8</accession>
<comment type="cofactor">
    <cofactor evidence="1">
        <name>FAD</name>
        <dbReference type="ChEBI" id="CHEBI:57692"/>
    </cofactor>
</comment>
<evidence type="ECO:0000256" key="5">
    <source>
        <dbReference type="ARBA" id="ARBA00022827"/>
    </source>
</evidence>
<dbReference type="InterPro" id="IPR012675">
    <property type="entry name" value="Beta-grasp_dom_sf"/>
</dbReference>
<dbReference type="InterPro" id="IPR017927">
    <property type="entry name" value="FAD-bd_FR_type"/>
</dbReference>
<dbReference type="InterPro" id="IPR006058">
    <property type="entry name" value="2Fe2S_fd_BS"/>
</dbReference>
<evidence type="ECO:0000256" key="4">
    <source>
        <dbReference type="ARBA" id="ARBA00022723"/>
    </source>
</evidence>
<evidence type="ECO:0000256" key="7">
    <source>
        <dbReference type="ARBA" id="ARBA00023004"/>
    </source>
</evidence>
<protein>
    <submittedName>
        <fullName evidence="11">2Fe-2S iron-sulfur cluster-binding protein</fullName>
    </submittedName>
</protein>
<evidence type="ECO:0000256" key="3">
    <source>
        <dbReference type="ARBA" id="ARBA00022714"/>
    </source>
</evidence>
<keyword evidence="6" id="KW-0560">Oxidoreductase</keyword>
<dbReference type="PANTHER" id="PTHR47354:SF8">
    <property type="entry name" value="1,2-PHENYLACETYL-COA EPOXIDASE, SUBUNIT E"/>
    <property type="match status" value="1"/>
</dbReference>
<dbReference type="InterPro" id="IPR001041">
    <property type="entry name" value="2Fe-2S_ferredoxin-type"/>
</dbReference>
<evidence type="ECO:0000313" key="11">
    <source>
        <dbReference type="EMBL" id="MFD0964576.1"/>
    </source>
</evidence>
<organism evidence="11 12">
    <name type="scientific">Pseudofulvibacter geojedonensis</name>
    <dbReference type="NCBI Taxonomy" id="1123758"/>
    <lineage>
        <taxon>Bacteria</taxon>
        <taxon>Pseudomonadati</taxon>
        <taxon>Bacteroidota</taxon>
        <taxon>Flavobacteriia</taxon>
        <taxon>Flavobacteriales</taxon>
        <taxon>Flavobacteriaceae</taxon>
        <taxon>Pseudofulvibacter</taxon>
    </lineage>
</organism>
<keyword evidence="12" id="KW-1185">Reference proteome</keyword>
<dbReference type="Gene3D" id="3.10.20.30">
    <property type="match status" value="1"/>
</dbReference>
<keyword evidence="3" id="KW-0001">2Fe-2S</keyword>
<dbReference type="InterPro" id="IPR001433">
    <property type="entry name" value="OxRdtase_FAD/NAD-bd"/>
</dbReference>
<sequence length="352" mass="39416">MSRFHSLHIKDIKKETSDTVSISFDVPENLKADYKFIPGQYLTLRTNINNKEIRRSYSICTEPAANDLRVAVKQIENGLFSTFANTQLKENDILDVGSPEGKFTLETNHNSKKNYAAFVAGSGITPVMSMIKDVLHHEPNSSFVLLYGNKTPENTIFYSEIENLKKEFFGRFYVYYTFTQVNEQDALFGRIDTEKVNYILKNKHKNIELNAFYLCGPEDMINTVSNTLEENKVPKSAIHYELFTAATSTPNKIDTDTLDGDAKVTITLDDEEFNVIVKENETILDAALKQGIDAPYSCQGGVCSSCICMVTEGEVTLLKNSVLTDGEIEEGLTLACQAVSKSPVIKVDFDDI</sequence>
<evidence type="ECO:0000256" key="1">
    <source>
        <dbReference type="ARBA" id="ARBA00001974"/>
    </source>
</evidence>
<evidence type="ECO:0000256" key="8">
    <source>
        <dbReference type="ARBA" id="ARBA00023014"/>
    </source>
</evidence>
<comment type="caution">
    <text evidence="11">The sequence shown here is derived from an EMBL/GenBank/DDBJ whole genome shotgun (WGS) entry which is preliminary data.</text>
</comment>
<dbReference type="RefSeq" id="WP_377716118.1">
    <property type="nucleotide sequence ID" value="NZ_JBHTJM010000009.1"/>
</dbReference>
<dbReference type="Pfam" id="PF00175">
    <property type="entry name" value="NAD_binding_1"/>
    <property type="match status" value="1"/>
</dbReference>
<dbReference type="InterPro" id="IPR050415">
    <property type="entry name" value="MRET"/>
</dbReference>
<evidence type="ECO:0000256" key="6">
    <source>
        <dbReference type="ARBA" id="ARBA00023002"/>
    </source>
</evidence>
<dbReference type="InterPro" id="IPR036010">
    <property type="entry name" value="2Fe-2S_ferredoxin-like_sf"/>
</dbReference>
<evidence type="ECO:0000313" key="12">
    <source>
        <dbReference type="Proteomes" id="UP001596997"/>
    </source>
</evidence>
<dbReference type="InterPro" id="IPR039261">
    <property type="entry name" value="FNR_nucleotide-bd"/>
</dbReference>
<dbReference type="PANTHER" id="PTHR47354">
    <property type="entry name" value="NADH OXIDOREDUCTASE HCR"/>
    <property type="match status" value="1"/>
</dbReference>
<dbReference type="Proteomes" id="UP001596997">
    <property type="component" value="Unassembled WGS sequence"/>
</dbReference>
<dbReference type="PROSITE" id="PS51085">
    <property type="entry name" value="2FE2S_FER_2"/>
    <property type="match status" value="1"/>
</dbReference>
<evidence type="ECO:0000259" key="9">
    <source>
        <dbReference type="PROSITE" id="PS51085"/>
    </source>
</evidence>
<dbReference type="PROSITE" id="PS00197">
    <property type="entry name" value="2FE2S_FER_1"/>
    <property type="match status" value="1"/>
</dbReference>
<dbReference type="SUPFAM" id="SSF63380">
    <property type="entry name" value="Riboflavin synthase domain-like"/>
    <property type="match status" value="1"/>
</dbReference>
<dbReference type="Pfam" id="PF00111">
    <property type="entry name" value="Fer2"/>
    <property type="match status" value="1"/>
</dbReference>
<dbReference type="CDD" id="cd06214">
    <property type="entry name" value="PA_degradation_oxidoreductase_like"/>
    <property type="match status" value="1"/>
</dbReference>
<dbReference type="SUPFAM" id="SSF54292">
    <property type="entry name" value="2Fe-2S ferredoxin-like"/>
    <property type="match status" value="1"/>
</dbReference>
<keyword evidence="7" id="KW-0408">Iron</keyword>
<evidence type="ECO:0000259" key="10">
    <source>
        <dbReference type="PROSITE" id="PS51384"/>
    </source>
</evidence>
<feature type="domain" description="2Fe-2S ferredoxin-type" evidence="9">
    <location>
        <begin position="262"/>
        <end position="352"/>
    </location>
</feature>
<dbReference type="InterPro" id="IPR017938">
    <property type="entry name" value="Riboflavin_synthase-like_b-brl"/>
</dbReference>
<keyword evidence="4" id="KW-0479">Metal-binding</keyword>
<feature type="domain" description="FAD-binding FR-type" evidence="10">
    <location>
        <begin position="2"/>
        <end position="106"/>
    </location>
</feature>